<dbReference type="GO" id="GO:0016168">
    <property type="term" value="F:chlorophyll binding"/>
    <property type="evidence" value="ECO:0007669"/>
    <property type="project" value="UniProtKB-KW"/>
</dbReference>
<protein>
    <recommendedName>
        <fullName evidence="7">Chlorophyll a-b binding protein, chloroplastic</fullName>
    </recommendedName>
</protein>
<sequence>MMRAASVSRVAARTTSTSRSGANRRCAAVAREAAWAPGSEAPKHLDGSMAGDYGCDPFGLALDKDNLKWYREAELQNARWAMLATAGVLAQEIVQPDVFFYDAPVEIQDTLAFPAAGLVAFQFLTMHWVEIRRWQDWKVPGSVDKDPIFSNNKLEKHEVGYPGSIFDPLGVSKSAETLATRKEMEIKHGRLAMLAWVGMVAEAQVTGVGPLEALSAHQADPMNTTVFSAVLSGGGWFHFAGPGCAIPATAEFQGITIPTPCLPFFG</sequence>
<dbReference type="GO" id="GO:0009522">
    <property type="term" value="C:photosystem I"/>
    <property type="evidence" value="ECO:0007669"/>
    <property type="project" value="UniProtKB-KW"/>
</dbReference>
<comment type="similarity">
    <text evidence="7">Belongs to the light-harvesting chlorophyll a/b-binding (LHC) protein family.</text>
</comment>
<evidence type="ECO:0000256" key="3">
    <source>
        <dbReference type="ARBA" id="ARBA00022531"/>
    </source>
</evidence>
<keyword evidence="2 7" id="KW-0150">Chloroplast</keyword>
<dbReference type="EMBL" id="HBHY01013955">
    <property type="protein sequence ID" value="CAE0142606.1"/>
    <property type="molecule type" value="Transcribed_RNA"/>
</dbReference>
<evidence type="ECO:0000256" key="6">
    <source>
        <dbReference type="PIRSR" id="PIRSR601344-1"/>
    </source>
</evidence>
<dbReference type="GO" id="GO:0009523">
    <property type="term" value="C:photosystem II"/>
    <property type="evidence" value="ECO:0007669"/>
    <property type="project" value="UniProtKB-KW"/>
</dbReference>
<evidence type="ECO:0000313" key="8">
    <source>
        <dbReference type="EMBL" id="CAE0142606.1"/>
    </source>
</evidence>
<keyword evidence="7" id="KW-0603">Photosystem I</keyword>
<name>A0A7S3BR14_9VIRI</name>
<accession>A0A7S3BR14</accession>
<evidence type="ECO:0000256" key="5">
    <source>
        <dbReference type="ARBA" id="ARBA00022991"/>
    </source>
</evidence>
<keyword evidence="1 6" id="KW-0148">Chlorophyll</keyword>
<dbReference type="Gene3D" id="1.10.3460.10">
    <property type="entry name" value="Chlorophyll a/b binding protein domain"/>
    <property type="match status" value="1"/>
</dbReference>
<feature type="binding site" evidence="6">
    <location>
        <position position="74"/>
    </location>
    <ligand>
        <name>chlorophyll a</name>
        <dbReference type="ChEBI" id="CHEBI:58416"/>
        <label>1</label>
    </ligand>
</feature>
<feature type="binding site" description="axial binding residue" evidence="6">
    <location>
        <position position="119"/>
    </location>
    <ligand>
        <name>chlorophyll b</name>
        <dbReference type="ChEBI" id="CHEBI:61721"/>
        <label>1</label>
    </ligand>
    <ligandPart>
        <name>Mg</name>
        <dbReference type="ChEBI" id="CHEBI:25107"/>
    </ligandPart>
</feature>
<feature type="binding site" description="axial binding residue" evidence="6">
    <location>
        <position position="79"/>
    </location>
    <ligand>
        <name>chlorophyll b</name>
        <dbReference type="ChEBI" id="CHEBI:61721"/>
        <label>1</label>
    </ligand>
    <ligandPart>
        <name>Mg</name>
        <dbReference type="ChEBI" id="CHEBI:25107"/>
    </ligandPart>
</feature>
<evidence type="ECO:0000256" key="2">
    <source>
        <dbReference type="ARBA" id="ARBA00022528"/>
    </source>
</evidence>
<evidence type="ECO:0000256" key="1">
    <source>
        <dbReference type="ARBA" id="ARBA00022494"/>
    </source>
</evidence>
<feature type="binding site" description="axial binding residue" evidence="6">
    <location>
        <position position="154"/>
    </location>
    <ligand>
        <name>chlorophyll b</name>
        <dbReference type="ChEBI" id="CHEBI:61721"/>
        <label>1</label>
    </ligand>
    <ligandPart>
        <name>Mg</name>
        <dbReference type="ChEBI" id="CHEBI:25107"/>
    </ligandPart>
</feature>
<dbReference type="AlphaFoldDB" id="A0A7S3BR14"/>
<gene>
    <name evidence="8" type="ORF">PSIN1315_LOCUS8942</name>
</gene>
<reference evidence="8" key="1">
    <citation type="submission" date="2021-01" db="EMBL/GenBank/DDBJ databases">
        <authorList>
            <person name="Corre E."/>
            <person name="Pelletier E."/>
            <person name="Niang G."/>
            <person name="Scheremetjew M."/>
            <person name="Finn R."/>
            <person name="Kale V."/>
            <person name="Holt S."/>
            <person name="Cochrane G."/>
            <person name="Meng A."/>
            <person name="Brown T."/>
            <person name="Cohen L."/>
        </authorList>
    </citation>
    <scope>NUCLEOTIDE SEQUENCE</scope>
    <source>
        <strain evidence="8">RCC927</strain>
    </source>
</reference>
<feature type="binding site" evidence="6">
    <location>
        <position position="190"/>
    </location>
    <ligand>
        <name>chlorophyll a</name>
        <dbReference type="ChEBI" id="CHEBI:58416"/>
        <label>1</label>
    </ligand>
</feature>
<keyword evidence="7" id="KW-0793">Thylakoid</keyword>
<evidence type="ECO:0000256" key="7">
    <source>
        <dbReference type="RuleBase" id="RU363080"/>
    </source>
</evidence>
<proteinExistence type="inferred from homology"/>
<dbReference type="InterPro" id="IPR001344">
    <property type="entry name" value="Chloro_AB-bd_pln"/>
</dbReference>
<keyword evidence="4 7" id="KW-0934">Plastid</keyword>
<organism evidence="8">
    <name type="scientific">Prasinoderma singulare</name>
    <dbReference type="NCBI Taxonomy" id="676789"/>
    <lineage>
        <taxon>Eukaryota</taxon>
        <taxon>Viridiplantae</taxon>
        <taxon>Prasinodermophyta</taxon>
        <taxon>Prasinodermophyceae</taxon>
        <taxon>Prasinodermales</taxon>
        <taxon>Prasinodermaceae</taxon>
        <taxon>Prasinoderma</taxon>
    </lineage>
</organism>
<feature type="binding site" evidence="6">
    <location>
        <position position="185"/>
    </location>
    <ligand>
        <name>chlorophyll b</name>
        <dbReference type="ChEBI" id="CHEBI:61721"/>
        <label>2</label>
    </ligand>
</feature>
<dbReference type="SUPFAM" id="SSF103511">
    <property type="entry name" value="Chlorophyll a-b binding protein"/>
    <property type="match status" value="1"/>
</dbReference>
<evidence type="ECO:0000256" key="4">
    <source>
        <dbReference type="ARBA" id="ARBA00022640"/>
    </source>
</evidence>
<comment type="function">
    <text evidence="7">The light-harvesting complex (LHC) functions as a light receptor, it captures and delivers excitation energy to photosystems with which it is closely associated.</text>
</comment>
<keyword evidence="3 7" id="KW-0602">Photosynthesis</keyword>
<dbReference type="GO" id="GO:0009535">
    <property type="term" value="C:chloroplast thylakoid membrane"/>
    <property type="evidence" value="ECO:0007669"/>
    <property type="project" value="UniProtKB-SubCell"/>
</dbReference>
<keyword evidence="5 7" id="KW-0157">Chromophore</keyword>
<dbReference type="Pfam" id="PF00504">
    <property type="entry name" value="Chloroa_b-bind"/>
    <property type="match status" value="1"/>
</dbReference>
<feature type="binding site" description="axial binding residue" evidence="6">
    <location>
        <position position="217"/>
    </location>
    <ligand>
        <name>chlorophyll a</name>
        <dbReference type="ChEBI" id="CHEBI:58416"/>
        <label>3</label>
    </ligand>
    <ligandPart>
        <name>Mg</name>
        <dbReference type="ChEBI" id="CHEBI:25107"/>
    </ligandPart>
</feature>
<dbReference type="GO" id="GO:0009765">
    <property type="term" value="P:photosynthesis, light harvesting"/>
    <property type="evidence" value="ECO:0007669"/>
    <property type="project" value="InterPro"/>
</dbReference>
<comment type="subcellular location">
    <subcellularLocation>
        <location evidence="7">Plastid</location>
        <location evidence="7">Chloroplast thylakoid membrane</location>
    </subcellularLocation>
</comment>
<dbReference type="PANTHER" id="PTHR21649">
    <property type="entry name" value="CHLOROPHYLL A/B BINDING PROTEIN"/>
    <property type="match status" value="1"/>
</dbReference>
<keyword evidence="7" id="KW-0604">Photosystem II</keyword>
<dbReference type="InterPro" id="IPR022796">
    <property type="entry name" value="Chloroa_b-bind"/>
</dbReference>